<keyword evidence="2" id="KW-0812">Transmembrane</keyword>
<feature type="transmembrane region" description="Helical" evidence="2">
    <location>
        <begin position="463"/>
        <end position="485"/>
    </location>
</feature>
<feature type="transmembrane region" description="Helical" evidence="2">
    <location>
        <begin position="227"/>
        <end position="244"/>
    </location>
</feature>
<feature type="transmembrane region" description="Helical" evidence="2">
    <location>
        <begin position="505"/>
        <end position="526"/>
    </location>
</feature>
<dbReference type="PANTHER" id="PTHR11161:SF71">
    <property type="entry name" value="NOSE RESISTANT-TO-FLUOXETINE PROTEIN N-TERMINAL DOMAIN-CONTAINING PROTEIN"/>
    <property type="match status" value="1"/>
</dbReference>
<dbReference type="GO" id="GO:0016747">
    <property type="term" value="F:acyltransferase activity, transferring groups other than amino-acyl groups"/>
    <property type="evidence" value="ECO:0007669"/>
    <property type="project" value="InterPro"/>
</dbReference>
<dbReference type="Pfam" id="PF01757">
    <property type="entry name" value="Acyl_transf_3"/>
    <property type="match status" value="1"/>
</dbReference>
<dbReference type="OrthoDB" id="10006435at2759"/>
<feature type="transmembrane region" description="Helical" evidence="2">
    <location>
        <begin position="183"/>
        <end position="206"/>
    </location>
</feature>
<gene>
    <name evidence="4" type="ORF">DIABBA_LOCUS12269</name>
</gene>
<evidence type="ECO:0000313" key="5">
    <source>
        <dbReference type="Proteomes" id="UP001153709"/>
    </source>
</evidence>
<feature type="compositionally biased region" description="Basic and acidic residues" evidence="1">
    <location>
        <begin position="589"/>
        <end position="603"/>
    </location>
</feature>
<name>A0A9P0GVY3_DIABA</name>
<evidence type="ECO:0000256" key="2">
    <source>
        <dbReference type="SAM" id="Phobius"/>
    </source>
</evidence>
<feature type="transmembrane region" description="Helical" evidence="2">
    <location>
        <begin position="71"/>
        <end position="93"/>
    </location>
</feature>
<dbReference type="AlphaFoldDB" id="A0A9P0GVY3"/>
<feature type="domain" description="Acyltransferase 3" evidence="3">
    <location>
        <begin position="137"/>
        <end position="508"/>
    </location>
</feature>
<dbReference type="InterPro" id="IPR052728">
    <property type="entry name" value="O2_lipid_transport_reg"/>
</dbReference>
<organism evidence="4 5">
    <name type="scientific">Diabrotica balteata</name>
    <name type="common">Banded cucumber beetle</name>
    <dbReference type="NCBI Taxonomy" id="107213"/>
    <lineage>
        <taxon>Eukaryota</taxon>
        <taxon>Metazoa</taxon>
        <taxon>Ecdysozoa</taxon>
        <taxon>Arthropoda</taxon>
        <taxon>Hexapoda</taxon>
        <taxon>Insecta</taxon>
        <taxon>Pterygota</taxon>
        <taxon>Neoptera</taxon>
        <taxon>Endopterygota</taxon>
        <taxon>Coleoptera</taxon>
        <taxon>Polyphaga</taxon>
        <taxon>Cucujiformia</taxon>
        <taxon>Chrysomeloidea</taxon>
        <taxon>Chrysomelidae</taxon>
        <taxon>Galerucinae</taxon>
        <taxon>Diabroticina</taxon>
        <taxon>Diabroticites</taxon>
        <taxon>Diabrotica</taxon>
    </lineage>
</organism>
<accession>A0A9P0GVY3</accession>
<keyword evidence="2" id="KW-0472">Membrane</keyword>
<feature type="non-terminal residue" evidence="4">
    <location>
        <position position="1"/>
    </location>
</feature>
<feature type="transmembrane region" description="Helical" evidence="2">
    <location>
        <begin position="313"/>
        <end position="334"/>
    </location>
</feature>
<reference evidence="4" key="1">
    <citation type="submission" date="2022-01" db="EMBL/GenBank/DDBJ databases">
        <authorList>
            <person name="King R."/>
        </authorList>
    </citation>
    <scope>NUCLEOTIDE SEQUENCE</scope>
</reference>
<keyword evidence="2" id="KW-1133">Transmembrane helix</keyword>
<feature type="transmembrane region" description="Helical" evidence="2">
    <location>
        <begin position="430"/>
        <end position="451"/>
    </location>
</feature>
<dbReference type="Proteomes" id="UP001153709">
    <property type="component" value="Chromosome 8"/>
</dbReference>
<dbReference type="EMBL" id="OU898283">
    <property type="protein sequence ID" value="CAH1285009.1"/>
    <property type="molecule type" value="Genomic_DNA"/>
</dbReference>
<dbReference type="InterPro" id="IPR002656">
    <property type="entry name" value="Acyl_transf_3_dom"/>
</dbReference>
<proteinExistence type="predicted"/>
<feature type="transmembrane region" description="Helical" evidence="2">
    <location>
        <begin position="400"/>
        <end position="418"/>
    </location>
</feature>
<evidence type="ECO:0000313" key="4">
    <source>
        <dbReference type="EMBL" id="CAH1285009.1"/>
    </source>
</evidence>
<evidence type="ECO:0000256" key="1">
    <source>
        <dbReference type="SAM" id="MobiDB-lite"/>
    </source>
</evidence>
<feature type="region of interest" description="Disordered" evidence="1">
    <location>
        <begin position="574"/>
        <end position="608"/>
    </location>
</feature>
<dbReference type="PANTHER" id="PTHR11161">
    <property type="entry name" value="O-ACYLTRANSFERASE"/>
    <property type="match status" value="1"/>
</dbReference>
<evidence type="ECO:0000259" key="3">
    <source>
        <dbReference type="Pfam" id="PF01757"/>
    </source>
</evidence>
<sequence length="618" mass="69962">AYKDEKSKASRNEIYFSFCIPSSCSHEDLKQQLISLAEIINHDFNETILTIDVDKKDCQIREEYKVSTGDAVFIFIASLCIVIVIGCSIYDMITRDDDRCMPKVTGKWHDLFLCFSFPKNLKKLATKTTNEDGLECLAGVRVLSMFLIIFGHRCMFTFGSPLINPIFIEQMYSKFEAGVVLNGPMIVDTFFLVSGFLASYIILLTLRHSSNALKVGLIYVHRLIRMTPAYAIILLFYCTVYMSLGSGPFWQERIGVERNRCVETWWANLAYVNNYVNTENLCMFQSWYITCDMHYFLTVPFLVLLLKWNALYGVVLIVTIIACSILVVGTSVYLNNETPILLVYTKLLKDPVSNATFRNIYIPSHMRASPYFLGVLTGFIKYKLKHSTFKLPQWLTRTGWFLAIVVTLGTLHVGYIFYMPEFKEMTILSAVYAGFHHFTFALGIAWLIIAVSSGKGPWIDPILSWKPFVLLSRLSYSAFLCHGAVQLYTAATLREPNYASVFGTIYATFGDIVMAYTFGLMLSMFFESPIIGIEKLIFSKNKDPPPLQQDGRVTPVIKLSPIAARHTINNIKEGKPALEGQGSNNIMDTSDKHVSVDDTGDHSVDDEDKTVIVHIQES</sequence>
<keyword evidence="5" id="KW-1185">Reference proteome</keyword>
<protein>
    <recommendedName>
        <fullName evidence="3">Acyltransferase 3 domain-containing protein</fullName>
    </recommendedName>
</protein>
<feature type="transmembrane region" description="Helical" evidence="2">
    <location>
        <begin position="287"/>
        <end position="306"/>
    </location>
</feature>